<accession>A0A5B7FPG2</accession>
<evidence type="ECO:0000313" key="1">
    <source>
        <dbReference type="EMBL" id="MPC47346.1"/>
    </source>
</evidence>
<keyword evidence="2" id="KW-1185">Reference proteome</keyword>
<reference evidence="1 2" key="1">
    <citation type="submission" date="2019-05" db="EMBL/GenBank/DDBJ databases">
        <title>Another draft genome of Portunus trituberculatus and its Hox gene families provides insights of decapod evolution.</title>
        <authorList>
            <person name="Jeong J.-H."/>
            <person name="Song I."/>
            <person name="Kim S."/>
            <person name="Choi T."/>
            <person name="Kim D."/>
            <person name="Ryu S."/>
            <person name="Kim W."/>
        </authorList>
    </citation>
    <scope>NUCLEOTIDE SEQUENCE [LARGE SCALE GENOMIC DNA]</scope>
    <source>
        <tissue evidence="1">Muscle</tissue>
    </source>
</reference>
<name>A0A5B7FPG2_PORTR</name>
<comment type="caution">
    <text evidence="1">The sequence shown here is derived from an EMBL/GenBank/DDBJ whole genome shotgun (WGS) entry which is preliminary data.</text>
</comment>
<dbReference type="EMBL" id="VSRR010007685">
    <property type="protein sequence ID" value="MPC47346.1"/>
    <property type="molecule type" value="Genomic_DNA"/>
</dbReference>
<organism evidence="1 2">
    <name type="scientific">Portunus trituberculatus</name>
    <name type="common">Swimming crab</name>
    <name type="synonym">Neptunus trituberculatus</name>
    <dbReference type="NCBI Taxonomy" id="210409"/>
    <lineage>
        <taxon>Eukaryota</taxon>
        <taxon>Metazoa</taxon>
        <taxon>Ecdysozoa</taxon>
        <taxon>Arthropoda</taxon>
        <taxon>Crustacea</taxon>
        <taxon>Multicrustacea</taxon>
        <taxon>Malacostraca</taxon>
        <taxon>Eumalacostraca</taxon>
        <taxon>Eucarida</taxon>
        <taxon>Decapoda</taxon>
        <taxon>Pleocyemata</taxon>
        <taxon>Brachyura</taxon>
        <taxon>Eubrachyura</taxon>
        <taxon>Portunoidea</taxon>
        <taxon>Portunidae</taxon>
        <taxon>Portuninae</taxon>
        <taxon>Portunus</taxon>
    </lineage>
</organism>
<evidence type="ECO:0000313" key="2">
    <source>
        <dbReference type="Proteomes" id="UP000324222"/>
    </source>
</evidence>
<sequence>MTPPATPGSPDWGGQTVLVTTTPTLFVASHRKWRTQGWLNLTLQHQGRHWKGPSFPLVIATSSSSTSEMLWPRMSSRTSTIEQQTLTLSTASASRSLP</sequence>
<gene>
    <name evidence="1" type="ORF">E2C01_041088</name>
</gene>
<dbReference type="Proteomes" id="UP000324222">
    <property type="component" value="Unassembled WGS sequence"/>
</dbReference>
<dbReference type="AlphaFoldDB" id="A0A5B7FPG2"/>
<protein>
    <submittedName>
        <fullName evidence="1">Uncharacterized protein</fullName>
    </submittedName>
</protein>
<proteinExistence type="predicted"/>